<evidence type="ECO:0000313" key="2">
    <source>
        <dbReference type="Proteomes" id="UP000288805"/>
    </source>
</evidence>
<dbReference type="Proteomes" id="UP000288805">
    <property type="component" value="Unassembled WGS sequence"/>
</dbReference>
<reference evidence="1 2" key="1">
    <citation type="journal article" date="2018" name="PLoS Genet.">
        <title>Population sequencing reveals clonal diversity and ancestral inbreeding in the grapevine cultivar Chardonnay.</title>
        <authorList>
            <person name="Roach M.J."/>
            <person name="Johnson D.L."/>
            <person name="Bohlmann J."/>
            <person name="van Vuuren H.J."/>
            <person name="Jones S.J."/>
            <person name="Pretorius I.S."/>
            <person name="Schmidt S.A."/>
            <person name="Borneman A.R."/>
        </authorList>
    </citation>
    <scope>NUCLEOTIDE SEQUENCE [LARGE SCALE GENOMIC DNA]</scope>
    <source>
        <strain evidence="2">cv. Chardonnay</strain>
        <tissue evidence="1">Leaf</tissue>
    </source>
</reference>
<evidence type="ECO:0000313" key="1">
    <source>
        <dbReference type="EMBL" id="RVW76576.1"/>
    </source>
</evidence>
<name>A0A438GWI5_VITVI</name>
<comment type="caution">
    <text evidence="1">The sequence shown here is derived from an EMBL/GenBank/DDBJ whole genome shotgun (WGS) entry which is preliminary data.</text>
</comment>
<dbReference type="AlphaFoldDB" id="A0A438GWI5"/>
<sequence length="96" mass="10686">MLEEEAVRYGLDVNLGGFRAQGSSSSNLFCFGQTPERDCYDHSGVWREGILIGSGSRRPSTEEHIGRREGCWDFIEVNSVDPLGRSSGWTVDQMEA</sequence>
<protein>
    <submittedName>
        <fullName evidence="1">Uncharacterized protein</fullName>
    </submittedName>
</protein>
<dbReference type="EMBL" id="QGNW01000326">
    <property type="protein sequence ID" value="RVW76576.1"/>
    <property type="molecule type" value="Genomic_DNA"/>
</dbReference>
<organism evidence="1 2">
    <name type="scientific">Vitis vinifera</name>
    <name type="common">Grape</name>
    <dbReference type="NCBI Taxonomy" id="29760"/>
    <lineage>
        <taxon>Eukaryota</taxon>
        <taxon>Viridiplantae</taxon>
        <taxon>Streptophyta</taxon>
        <taxon>Embryophyta</taxon>
        <taxon>Tracheophyta</taxon>
        <taxon>Spermatophyta</taxon>
        <taxon>Magnoliopsida</taxon>
        <taxon>eudicotyledons</taxon>
        <taxon>Gunneridae</taxon>
        <taxon>Pentapetalae</taxon>
        <taxon>rosids</taxon>
        <taxon>Vitales</taxon>
        <taxon>Vitaceae</taxon>
        <taxon>Viteae</taxon>
        <taxon>Vitis</taxon>
    </lineage>
</organism>
<gene>
    <name evidence="1" type="ORF">CK203_048653</name>
</gene>
<proteinExistence type="predicted"/>
<accession>A0A438GWI5</accession>